<protein>
    <submittedName>
        <fullName evidence="2">Uncharacterized protein</fullName>
    </submittedName>
</protein>
<accession>A0A0M6WNZ3</accession>
<dbReference type="Proteomes" id="UP001212823">
    <property type="component" value="Unassembled WGS sequence"/>
</dbReference>
<keyword evidence="1" id="KW-1133">Transmembrane helix</keyword>
<name>A0A0M6WNZ3_9FIRM</name>
<keyword evidence="1" id="KW-0812">Transmembrane</keyword>
<organism evidence="2 4">
    <name type="scientific">Agathobacter rectalis</name>
    <dbReference type="NCBI Taxonomy" id="39491"/>
    <lineage>
        <taxon>Bacteria</taxon>
        <taxon>Bacillati</taxon>
        <taxon>Bacillota</taxon>
        <taxon>Clostridia</taxon>
        <taxon>Lachnospirales</taxon>
        <taxon>Lachnospiraceae</taxon>
        <taxon>Agathobacter</taxon>
    </lineage>
</organism>
<reference evidence="3" key="3">
    <citation type="submission" date="2023-01" db="EMBL/GenBank/DDBJ databases">
        <title>Human gut microbiome strain richness.</title>
        <authorList>
            <person name="Chen-Liaw A."/>
        </authorList>
    </citation>
    <scope>NUCLEOTIDE SEQUENCE</scope>
    <source>
        <strain evidence="3">1001283st1_D2_1001283B150209_150212</strain>
    </source>
</reference>
<dbReference type="EMBL" id="JAQLYE010000003">
    <property type="protein sequence ID" value="MDB8016928.1"/>
    <property type="molecule type" value="Genomic_DNA"/>
</dbReference>
<evidence type="ECO:0000313" key="2">
    <source>
        <dbReference type="EMBL" id="CRL38542.1"/>
    </source>
</evidence>
<evidence type="ECO:0000313" key="3">
    <source>
        <dbReference type="EMBL" id="MDB8016928.1"/>
    </source>
</evidence>
<reference evidence="2" key="1">
    <citation type="submission" date="2015-05" db="EMBL/GenBank/DDBJ databases">
        <authorList>
            <person name="Wang D.B."/>
            <person name="Wang M."/>
        </authorList>
    </citation>
    <scope>NUCLEOTIDE SEQUENCE [LARGE SCALE GENOMIC DNA]</scope>
    <source>
        <strain evidence="2">T1-815</strain>
    </source>
</reference>
<dbReference type="Proteomes" id="UP000049472">
    <property type="component" value="Unassembled WGS sequence"/>
</dbReference>
<dbReference type="EMBL" id="CVRQ01000022">
    <property type="protein sequence ID" value="CRL38542.1"/>
    <property type="molecule type" value="Genomic_DNA"/>
</dbReference>
<evidence type="ECO:0000313" key="4">
    <source>
        <dbReference type="Proteomes" id="UP000049472"/>
    </source>
</evidence>
<feature type="transmembrane region" description="Helical" evidence="1">
    <location>
        <begin position="51"/>
        <end position="70"/>
    </location>
</feature>
<evidence type="ECO:0000256" key="1">
    <source>
        <dbReference type="SAM" id="Phobius"/>
    </source>
</evidence>
<sequence>MEINNDINEIVYMKRDIKSHRIYEKHPNLMFGIIILVWGLLFFFGCFSDVYWVYWMVLVIIIVPITIWYIKNNEKTNLTKSSAFIVRDGIIYYIRLGYTLDYQQSGIPFGLKKVAIAEENMKKTKHIQEIRECENTFSRALTEVLNSNSLPNGVVKFCQMEDCRLEKETKQWVWLSYYNCYTHNQRVTQKFRNVYDFSFIRR</sequence>
<dbReference type="RefSeq" id="WP_055061976.1">
    <property type="nucleotide sequence ID" value="NZ_CP100127.1"/>
</dbReference>
<gene>
    <name evidence="3" type="ORF">PNE45_02600</name>
    <name evidence="2" type="ORF">T1815_18361</name>
</gene>
<proteinExistence type="predicted"/>
<keyword evidence="1" id="KW-0472">Membrane</keyword>
<dbReference type="AlphaFoldDB" id="A0A0M6WNZ3"/>
<keyword evidence="4" id="KW-1185">Reference proteome</keyword>
<reference evidence="4" key="2">
    <citation type="submission" date="2015-05" db="EMBL/GenBank/DDBJ databases">
        <authorList>
            <consortium name="Pathogen Informatics"/>
        </authorList>
    </citation>
    <scope>NUCLEOTIDE SEQUENCE [LARGE SCALE GENOMIC DNA]</scope>
    <source>
        <strain evidence="4">T1-815</strain>
    </source>
</reference>
<feature type="transmembrane region" description="Helical" evidence="1">
    <location>
        <begin position="28"/>
        <end position="45"/>
    </location>
</feature>